<keyword evidence="2" id="KW-1185">Reference proteome</keyword>
<dbReference type="RefSeq" id="WP_133612355.1">
    <property type="nucleotide sequence ID" value="NZ_SNYW01000006.1"/>
</dbReference>
<gene>
    <name evidence="1" type="ORF">A8950_0872</name>
</gene>
<dbReference type="OrthoDB" id="8449511at2"/>
<comment type="caution">
    <text evidence="1">The sequence shown here is derived from an EMBL/GenBank/DDBJ whole genome shotgun (WGS) entry which is preliminary data.</text>
</comment>
<evidence type="ECO:0000313" key="1">
    <source>
        <dbReference type="EMBL" id="TDQ84322.1"/>
    </source>
</evidence>
<dbReference type="InterPro" id="IPR009922">
    <property type="entry name" value="DUF1457"/>
</dbReference>
<dbReference type="Pfam" id="PF07310">
    <property type="entry name" value="PAS_5"/>
    <property type="match status" value="1"/>
</dbReference>
<reference evidence="1 2" key="1">
    <citation type="submission" date="2019-03" db="EMBL/GenBank/DDBJ databases">
        <title>Genomic Encyclopedia of Type Strains, Phase III (KMG-III): the genomes of soil and plant-associated and newly described type strains.</title>
        <authorList>
            <person name="Whitman W."/>
        </authorList>
    </citation>
    <scope>NUCLEOTIDE SEQUENCE [LARGE SCALE GENOMIC DNA]</scope>
    <source>
        <strain evidence="1 2">CGMCC 1.7660</strain>
    </source>
</reference>
<dbReference type="Proteomes" id="UP000295783">
    <property type="component" value="Unassembled WGS sequence"/>
</dbReference>
<organism evidence="1 2">
    <name type="scientific">Dongia mobilis</name>
    <dbReference type="NCBI Taxonomy" id="578943"/>
    <lineage>
        <taxon>Bacteria</taxon>
        <taxon>Pseudomonadati</taxon>
        <taxon>Pseudomonadota</taxon>
        <taxon>Alphaproteobacteria</taxon>
        <taxon>Rhodospirillales</taxon>
        <taxon>Dongiaceae</taxon>
        <taxon>Dongia</taxon>
    </lineage>
</organism>
<proteinExistence type="predicted"/>
<name>A0A4R6WRT5_9PROT</name>
<protein>
    <submittedName>
        <fullName evidence="1">PAS domain-containing protein</fullName>
    </submittedName>
</protein>
<dbReference type="EMBL" id="SNYW01000006">
    <property type="protein sequence ID" value="TDQ84322.1"/>
    <property type="molecule type" value="Genomic_DNA"/>
</dbReference>
<sequence>MAPGQEGDQKLPDFCVIDAAVAEVPFRSPRVAHLYRYWRELCGGRQMPSRVDLDPAAIRDLLPYLLLVDMVGTPPRARYRVVGTVIVEMAKFDFTGLFADEIDFKESEEFDYGGAYANVASWGKPGLGHSAMLVEGFKSRWVEFVICPLSEDGQTVSQCVALEDYEPTDLIERDSMIPAVRR</sequence>
<evidence type="ECO:0000313" key="2">
    <source>
        <dbReference type="Proteomes" id="UP000295783"/>
    </source>
</evidence>
<dbReference type="AlphaFoldDB" id="A0A4R6WRT5"/>
<accession>A0A4R6WRT5</accession>